<dbReference type="InterPro" id="IPR014048">
    <property type="entry name" value="MethylDNA_cys_MeTrfase_DNA-bd"/>
</dbReference>
<dbReference type="Pfam" id="PF01035">
    <property type="entry name" value="DNA_binding_1"/>
    <property type="match status" value="1"/>
</dbReference>
<comment type="subcellular location">
    <subcellularLocation>
        <location evidence="9">Cytoplasm</location>
    </subcellularLocation>
</comment>
<protein>
    <recommendedName>
        <fullName evidence="9">Methylated-DNA--protein-cysteine methyltransferase</fullName>
        <ecNumber evidence="9">2.1.1.63</ecNumber>
    </recommendedName>
    <alternativeName>
        <fullName evidence="9">6-O-methylguanine-DNA methyltransferase</fullName>
        <shortName evidence="9">MGMT</shortName>
    </alternativeName>
    <alternativeName>
        <fullName evidence="9">O-6-methylguanine-DNA-alkyltransferase</fullName>
    </alternativeName>
</protein>
<dbReference type="InterPro" id="IPR036388">
    <property type="entry name" value="WH-like_DNA-bd_sf"/>
</dbReference>
<evidence type="ECO:0000313" key="13">
    <source>
        <dbReference type="EMBL" id="PPJ76288.1"/>
    </source>
</evidence>
<proteinExistence type="inferred from homology"/>
<evidence type="ECO:0000313" key="14">
    <source>
        <dbReference type="Proteomes" id="UP000238153"/>
    </source>
</evidence>
<keyword evidence="7 9" id="KW-0234">DNA repair</keyword>
<comment type="miscellaneous">
    <text evidence="9">This enzyme catalyzes only one turnover and therefore is not strictly catalytic. According to one definition, an enzyme is a biocatalyst that acts repeatedly and over many reaction cycles.</text>
</comment>
<evidence type="ECO:0000256" key="9">
    <source>
        <dbReference type="HAMAP-Rule" id="MF_00772"/>
    </source>
</evidence>
<keyword evidence="3 9" id="KW-0963">Cytoplasm</keyword>
<dbReference type="GO" id="GO:0006307">
    <property type="term" value="P:DNA alkylation repair"/>
    <property type="evidence" value="ECO:0007669"/>
    <property type="project" value="UniProtKB-UniRule"/>
</dbReference>
<gene>
    <name evidence="13" type="ORF">CV019_03810</name>
    <name evidence="12" type="ORF">RO950_08545</name>
</gene>
<dbReference type="InterPro" id="IPR036631">
    <property type="entry name" value="MGMT_N_sf"/>
</dbReference>
<dbReference type="InterPro" id="IPR001497">
    <property type="entry name" value="MethylDNA_cys_MeTrfase_AS"/>
</dbReference>
<name>A0A2A1KAY1_STAHA</name>
<evidence type="ECO:0000259" key="10">
    <source>
        <dbReference type="Pfam" id="PF01035"/>
    </source>
</evidence>
<dbReference type="Pfam" id="PF02870">
    <property type="entry name" value="Methyltransf_1N"/>
    <property type="match status" value="1"/>
</dbReference>
<dbReference type="KEGG" id="shh:ShL2_00406"/>
<evidence type="ECO:0000256" key="5">
    <source>
        <dbReference type="ARBA" id="ARBA00022679"/>
    </source>
</evidence>
<dbReference type="SUPFAM" id="SSF46767">
    <property type="entry name" value="Methylated DNA-protein cysteine methyltransferase, C-terminal domain"/>
    <property type="match status" value="1"/>
</dbReference>
<organism evidence="13 14">
    <name type="scientific">Staphylococcus haemolyticus</name>
    <dbReference type="NCBI Taxonomy" id="1283"/>
    <lineage>
        <taxon>Bacteria</taxon>
        <taxon>Bacillati</taxon>
        <taxon>Bacillota</taxon>
        <taxon>Bacilli</taxon>
        <taxon>Bacillales</taxon>
        <taxon>Staphylococcaceae</taxon>
        <taxon>Staphylococcus</taxon>
    </lineage>
</organism>
<dbReference type="CDD" id="cd06445">
    <property type="entry name" value="ATase"/>
    <property type="match status" value="1"/>
</dbReference>
<evidence type="ECO:0000256" key="6">
    <source>
        <dbReference type="ARBA" id="ARBA00022763"/>
    </source>
</evidence>
<dbReference type="EMBL" id="PGWX01000233">
    <property type="protein sequence ID" value="PPJ76288.1"/>
    <property type="molecule type" value="Genomic_DNA"/>
</dbReference>
<dbReference type="Proteomes" id="UP000238153">
    <property type="component" value="Unassembled WGS sequence"/>
</dbReference>
<feature type="domain" description="Methylguanine DNA methyltransferase ribonuclease-like" evidence="11">
    <location>
        <begin position="5"/>
        <end position="69"/>
    </location>
</feature>
<comment type="catalytic activity">
    <reaction evidence="1 9">
        <text>a 4-O-methyl-thymidine in DNA + L-cysteinyl-[protein] = a thymidine in DNA + S-methyl-L-cysteinyl-[protein]</text>
        <dbReference type="Rhea" id="RHEA:53428"/>
        <dbReference type="Rhea" id="RHEA-COMP:10131"/>
        <dbReference type="Rhea" id="RHEA-COMP:10132"/>
        <dbReference type="Rhea" id="RHEA-COMP:13555"/>
        <dbReference type="Rhea" id="RHEA-COMP:13556"/>
        <dbReference type="ChEBI" id="CHEBI:29950"/>
        <dbReference type="ChEBI" id="CHEBI:82612"/>
        <dbReference type="ChEBI" id="CHEBI:137386"/>
        <dbReference type="ChEBI" id="CHEBI:137387"/>
        <dbReference type="EC" id="2.1.1.63"/>
    </reaction>
</comment>
<dbReference type="GO" id="GO:0003908">
    <property type="term" value="F:methylated-DNA-[protein]-cysteine S-methyltransferase activity"/>
    <property type="evidence" value="ECO:0007669"/>
    <property type="project" value="UniProtKB-UniRule"/>
</dbReference>
<sequence length="173" mass="19477">MSYSMLYESPVQNLELISDGEALTHVLYKYNDTTVTHPTNPDLDIFKKVVEWLNEYFSGNRPQIDFSLKPEGTDFQKSVWRKLQEIEYGQLKTYGDLANLVGEERNKPNMSAQAIGGAVGSNPISIIIPCHRVVGKDGSLTGYGGTINHKIKLLELEQVDMNNLYRPKNSTKP</sequence>
<dbReference type="Gene3D" id="1.10.10.10">
    <property type="entry name" value="Winged helix-like DNA-binding domain superfamily/Winged helix DNA-binding domain"/>
    <property type="match status" value="1"/>
</dbReference>
<keyword evidence="15" id="KW-1185">Reference proteome</keyword>
<dbReference type="PANTHER" id="PTHR10815:SF5">
    <property type="entry name" value="METHYLATED-DNA--PROTEIN-CYSTEINE METHYLTRANSFERASE"/>
    <property type="match status" value="1"/>
</dbReference>
<feature type="domain" description="Methylated-DNA-[protein]-cysteine S-methyltransferase DNA binding" evidence="10">
    <location>
        <begin position="74"/>
        <end position="159"/>
    </location>
</feature>
<dbReference type="FunFam" id="1.10.10.10:FF:000214">
    <property type="entry name" value="Methylated-DNA--protein-cysteine methyltransferase"/>
    <property type="match status" value="1"/>
</dbReference>
<dbReference type="PANTHER" id="PTHR10815">
    <property type="entry name" value="METHYLATED-DNA--PROTEIN-CYSTEINE METHYLTRANSFERASE"/>
    <property type="match status" value="1"/>
</dbReference>
<accession>A0A2A1KAY1</accession>
<keyword evidence="4 9" id="KW-0489">Methyltransferase</keyword>
<dbReference type="InterPro" id="IPR008332">
    <property type="entry name" value="MethylG_MeTrfase_N"/>
</dbReference>
<dbReference type="RefSeq" id="WP_037570926.1">
    <property type="nucleotide sequence ID" value="NZ_CAJUXL010000092.1"/>
</dbReference>
<dbReference type="NCBIfam" id="TIGR00589">
    <property type="entry name" value="ogt"/>
    <property type="match status" value="1"/>
</dbReference>
<keyword evidence="6 9" id="KW-0227">DNA damage</keyword>
<evidence type="ECO:0000256" key="3">
    <source>
        <dbReference type="ARBA" id="ARBA00022490"/>
    </source>
</evidence>
<dbReference type="HAMAP" id="MF_00772">
    <property type="entry name" value="OGT"/>
    <property type="match status" value="1"/>
</dbReference>
<evidence type="ECO:0000259" key="11">
    <source>
        <dbReference type="Pfam" id="PF02870"/>
    </source>
</evidence>
<dbReference type="AlphaFoldDB" id="A0A2A1KAY1"/>
<dbReference type="STRING" id="1283.ShL2_00406"/>
<evidence type="ECO:0000256" key="8">
    <source>
        <dbReference type="ARBA" id="ARBA00049348"/>
    </source>
</evidence>
<evidence type="ECO:0000313" key="12">
    <source>
        <dbReference type="EMBL" id="MDT4287068.1"/>
    </source>
</evidence>
<dbReference type="Proteomes" id="UP001269271">
    <property type="component" value="Unassembled WGS sequence"/>
</dbReference>
<dbReference type="PROSITE" id="PS00374">
    <property type="entry name" value="MGMT"/>
    <property type="match status" value="1"/>
</dbReference>
<dbReference type="Gene3D" id="3.30.160.70">
    <property type="entry name" value="Methylated DNA-protein cysteine methyltransferase domain"/>
    <property type="match status" value="1"/>
</dbReference>
<dbReference type="EMBL" id="JAVSOO010000021">
    <property type="protein sequence ID" value="MDT4287068.1"/>
    <property type="molecule type" value="Genomic_DNA"/>
</dbReference>
<comment type="catalytic activity">
    <reaction evidence="8 9">
        <text>a 6-O-methyl-2'-deoxyguanosine in DNA + L-cysteinyl-[protein] = S-methyl-L-cysteinyl-[protein] + a 2'-deoxyguanosine in DNA</text>
        <dbReference type="Rhea" id="RHEA:24000"/>
        <dbReference type="Rhea" id="RHEA-COMP:10131"/>
        <dbReference type="Rhea" id="RHEA-COMP:10132"/>
        <dbReference type="Rhea" id="RHEA-COMP:11367"/>
        <dbReference type="Rhea" id="RHEA-COMP:11368"/>
        <dbReference type="ChEBI" id="CHEBI:29950"/>
        <dbReference type="ChEBI" id="CHEBI:82612"/>
        <dbReference type="ChEBI" id="CHEBI:85445"/>
        <dbReference type="ChEBI" id="CHEBI:85448"/>
        <dbReference type="EC" id="2.1.1.63"/>
    </reaction>
</comment>
<evidence type="ECO:0000256" key="1">
    <source>
        <dbReference type="ARBA" id="ARBA00001286"/>
    </source>
</evidence>
<dbReference type="InterPro" id="IPR023546">
    <property type="entry name" value="MGMT"/>
</dbReference>
<dbReference type="InterPro" id="IPR036217">
    <property type="entry name" value="MethylDNA_cys_MeTrfase_DNAb"/>
</dbReference>
<dbReference type="SUPFAM" id="SSF53155">
    <property type="entry name" value="Methylated DNA-protein cysteine methyltransferase domain"/>
    <property type="match status" value="1"/>
</dbReference>
<evidence type="ECO:0000256" key="4">
    <source>
        <dbReference type="ARBA" id="ARBA00022603"/>
    </source>
</evidence>
<dbReference type="EC" id="2.1.1.63" evidence="9"/>
<keyword evidence="5 9" id="KW-0808">Transferase</keyword>
<comment type="function">
    <text evidence="9">Involved in the cellular defense against the biological effects of O6-methylguanine (O6-MeG) and O4-methylthymine (O4-MeT) in DNA. Repairs the methylated nucleobase in DNA by stoichiometrically transferring the methyl group to a cysteine residue in the enzyme. This is a suicide reaction: the enzyme is irreversibly inactivated.</text>
</comment>
<reference evidence="13 14" key="1">
    <citation type="submission" date="2017-11" db="EMBL/GenBank/DDBJ databases">
        <authorList>
            <person name="Founou R.C."/>
            <person name="Founou L."/>
            <person name="Allam M."/>
            <person name="Ismail A."/>
            <person name="Essack S.Y."/>
        </authorList>
    </citation>
    <scope>NUCLEOTIDE SEQUENCE [LARGE SCALE GENOMIC DNA]</scope>
    <source>
        <strain evidence="13 14">G811N2B1</strain>
    </source>
</reference>
<comment type="caution">
    <text evidence="13">The sequence shown here is derived from an EMBL/GenBank/DDBJ whole genome shotgun (WGS) entry which is preliminary data.</text>
</comment>
<dbReference type="GO" id="GO:0005737">
    <property type="term" value="C:cytoplasm"/>
    <property type="evidence" value="ECO:0007669"/>
    <property type="project" value="UniProtKB-SubCell"/>
</dbReference>
<evidence type="ECO:0000256" key="7">
    <source>
        <dbReference type="ARBA" id="ARBA00023204"/>
    </source>
</evidence>
<comment type="similarity">
    <text evidence="2 9">Belongs to the MGMT family.</text>
</comment>
<evidence type="ECO:0000313" key="15">
    <source>
        <dbReference type="Proteomes" id="UP001269271"/>
    </source>
</evidence>
<reference evidence="12 15" key="2">
    <citation type="submission" date="2023-08" db="EMBL/GenBank/DDBJ databases">
        <title>Genomic surveillance of Staphylococcus haemolyticus neonatal outbreak in southern France.</title>
        <authorList>
            <person name="Magnan C."/>
            <person name="Morsli M."/>
            <person name="Thiery B."/>
            <person name="Salipante F."/>
            <person name="Attar J."/>
            <person name="Massimo D.M."/>
            <person name="Ory J."/>
            <person name="Pantel A."/>
            <person name="Lavigne J.-P."/>
        </authorList>
    </citation>
    <scope>NUCLEOTIDE SEQUENCE [LARGE SCALE GENOMIC DNA]</scope>
    <source>
        <strain evidence="12 15">NSH026</strain>
    </source>
</reference>
<dbReference type="GO" id="GO:0032259">
    <property type="term" value="P:methylation"/>
    <property type="evidence" value="ECO:0007669"/>
    <property type="project" value="UniProtKB-KW"/>
</dbReference>
<evidence type="ECO:0000256" key="2">
    <source>
        <dbReference type="ARBA" id="ARBA00008711"/>
    </source>
</evidence>
<feature type="active site" description="Nucleophile; methyl group acceptor" evidence="9">
    <location>
        <position position="130"/>
    </location>
</feature>